<reference evidence="4" key="3">
    <citation type="submission" date="2025-09" db="UniProtKB">
        <authorList>
            <consortium name="Ensembl"/>
        </authorList>
    </citation>
    <scope>IDENTIFICATION</scope>
</reference>
<dbReference type="STRING" id="9601.ENSPPYP00000012194"/>
<dbReference type="GeneTree" id="ENSGT01100000263546"/>
<protein>
    <submittedName>
        <fullName evidence="4">BPI fold containing family A member 3</fullName>
    </submittedName>
</protein>
<evidence type="ECO:0000259" key="3">
    <source>
        <dbReference type="Pfam" id="PF01273"/>
    </source>
</evidence>
<dbReference type="GO" id="GO:0008289">
    <property type="term" value="F:lipid binding"/>
    <property type="evidence" value="ECO:0007669"/>
    <property type="project" value="InterPro"/>
</dbReference>
<reference evidence="4" key="2">
    <citation type="submission" date="2025-08" db="UniProtKB">
        <authorList>
            <consortium name="Ensembl"/>
        </authorList>
    </citation>
    <scope>IDENTIFICATION</scope>
</reference>
<dbReference type="InterPro" id="IPR032946">
    <property type="entry name" value="Bpifa3"/>
</dbReference>
<dbReference type="HOGENOM" id="CLU_101222_0_0_1"/>
<dbReference type="SUPFAM" id="SSF55394">
    <property type="entry name" value="Bactericidal permeability-increasing protein, BPI"/>
    <property type="match status" value="1"/>
</dbReference>
<feature type="chain" id="PRO_5035262067" evidence="2">
    <location>
        <begin position="35"/>
        <end position="272"/>
    </location>
</feature>
<evidence type="ECO:0000313" key="5">
    <source>
        <dbReference type="Proteomes" id="UP000001595"/>
    </source>
</evidence>
<evidence type="ECO:0000256" key="2">
    <source>
        <dbReference type="SAM" id="SignalP"/>
    </source>
</evidence>
<dbReference type="eggNOG" id="ENOG502T3DV">
    <property type="taxonomic scope" value="Eukaryota"/>
</dbReference>
<dbReference type="InterPro" id="IPR017942">
    <property type="entry name" value="Lipid-bd_serum_glycop_N"/>
</dbReference>
<organism evidence="4 5">
    <name type="scientific">Pongo abelii</name>
    <name type="common">Sumatran orangutan</name>
    <name type="synonym">Pongo pygmaeus abelii</name>
    <dbReference type="NCBI Taxonomy" id="9601"/>
    <lineage>
        <taxon>Eukaryota</taxon>
        <taxon>Metazoa</taxon>
        <taxon>Chordata</taxon>
        <taxon>Craniata</taxon>
        <taxon>Vertebrata</taxon>
        <taxon>Euteleostomi</taxon>
        <taxon>Mammalia</taxon>
        <taxon>Eutheria</taxon>
        <taxon>Euarchontoglires</taxon>
        <taxon>Primates</taxon>
        <taxon>Haplorrhini</taxon>
        <taxon>Catarrhini</taxon>
        <taxon>Hominidae</taxon>
        <taxon>Pongo</taxon>
    </lineage>
</organism>
<proteinExistence type="predicted"/>
<dbReference type="InterPro" id="IPR017943">
    <property type="entry name" value="Bactericidal_perm-incr_a/b_dom"/>
</dbReference>
<dbReference type="Pfam" id="PF01273">
    <property type="entry name" value="LBP_BPI_CETP"/>
    <property type="match status" value="1"/>
</dbReference>
<sequence>MLHVTDSISFPGLQVPDPMMCPLWRLLILLGLLALPLAPHKQPWPGLAKAHRDNKSTLARIIAQGLIKHNAESRIQNIHFGDRLNASAQVAPGMVGWLISSRKHQQQQESSINITNIQLDYGGIQMSFHKEWFSANISLEFDLELRPSFDNNIIKMCAHMSIVVEFWLEKDEFGRRDLVTGKCDAEPSSVHVAVLTEAIPPKMNQFLYNLKENLQKVLPHLVESQVCPLIGEILGQLDVKLLKSLIEQEAAHEPTHNESSQPSACQAGESPS</sequence>
<reference evidence="4 5" key="1">
    <citation type="submission" date="2008-02" db="EMBL/GenBank/DDBJ databases">
        <title>A 6x draft sequence assembly of the Pongo pygmaeus abelii genome.</title>
        <authorList>
            <person name="Wilson R.K."/>
            <person name="Mardis E."/>
        </authorList>
    </citation>
    <scope>NUCLEOTIDE SEQUENCE [LARGE SCALE GENOMIC DNA]</scope>
</reference>
<accession>H2P1N1</accession>
<feature type="domain" description="Lipid-binding serum glycoprotein N-terminal" evidence="3">
    <location>
        <begin position="69"/>
        <end position="237"/>
    </location>
</feature>
<dbReference type="FunCoup" id="H2P1N1">
    <property type="interactions" value="4"/>
</dbReference>
<name>H2P1N1_PONAB</name>
<dbReference type="InParanoid" id="H2P1N1"/>
<evidence type="ECO:0000313" key="4">
    <source>
        <dbReference type="Ensembl" id="ENSPPYP00000012194.2"/>
    </source>
</evidence>
<feature type="region of interest" description="Disordered" evidence="1">
    <location>
        <begin position="251"/>
        <end position="272"/>
    </location>
</feature>
<keyword evidence="5" id="KW-1185">Reference proteome</keyword>
<dbReference type="OMA" id="TNMQLDY"/>
<dbReference type="Gene3D" id="3.15.10.10">
    <property type="entry name" value="Bactericidal permeability-increasing protein, domain 1"/>
    <property type="match status" value="1"/>
</dbReference>
<gene>
    <name evidence="4" type="primary">BPIFA3</name>
</gene>
<dbReference type="AlphaFoldDB" id="H2P1N1"/>
<dbReference type="Proteomes" id="UP000001595">
    <property type="component" value="Chromosome 20"/>
</dbReference>
<accession>A0A2J8VIR5</accession>
<keyword evidence="2" id="KW-0732">Signal</keyword>
<dbReference type="Ensembl" id="ENSPPYT00000012673.2">
    <property type="protein sequence ID" value="ENSPPYP00000012194.2"/>
    <property type="gene ID" value="ENSPPYG00000010917.2"/>
</dbReference>
<dbReference type="PANTHER" id="PTHR47736">
    <property type="entry name" value="BPI FOLD-CONTAINING FAMILY A MEMBER 3"/>
    <property type="match status" value="1"/>
</dbReference>
<feature type="compositionally biased region" description="Polar residues" evidence="1">
    <location>
        <begin position="257"/>
        <end position="272"/>
    </location>
</feature>
<dbReference type="PANTHER" id="PTHR47736:SF1">
    <property type="entry name" value="BPI FOLD-CONTAINING FAMILY A MEMBER 3"/>
    <property type="match status" value="1"/>
</dbReference>
<evidence type="ECO:0000256" key="1">
    <source>
        <dbReference type="SAM" id="MobiDB-lite"/>
    </source>
</evidence>
<feature type="signal peptide" evidence="2">
    <location>
        <begin position="1"/>
        <end position="34"/>
    </location>
</feature>